<dbReference type="OrthoDB" id="2678617at2"/>
<gene>
    <name evidence="1" type="ORF">SAMN04487970_10636</name>
</gene>
<dbReference type="EMBL" id="FMTT01000063">
    <property type="protein sequence ID" value="SCW83859.1"/>
    <property type="molecule type" value="Genomic_DNA"/>
</dbReference>
<sequence length="171" mass="20370">MKDKLLEKKHAELVRKKLSTLLLPHGFMRTKPSFYTRLYEDRIEFIKLQKLNNEYFKIYVGIRFLIDDFEAVALNGIQANGIKNEYPIWYNFRYHIDVETVNRCANQILLFVENEALPWFELWRNEDALFNRQDSPLKGELIPAYRLFKARDSSIDPDLIIQSKKLLGIKN</sequence>
<organism evidence="1 2">
    <name type="scientific">Paenibacillus tianmuensis</name>
    <dbReference type="NCBI Taxonomy" id="624147"/>
    <lineage>
        <taxon>Bacteria</taxon>
        <taxon>Bacillati</taxon>
        <taxon>Bacillota</taxon>
        <taxon>Bacilli</taxon>
        <taxon>Bacillales</taxon>
        <taxon>Paenibacillaceae</taxon>
        <taxon>Paenibacillus</taxon>
    </lineage>
</organism>
<name>A0A1G4TTC5_9BACL</name>
<proteinExistence type="predicted"/>
<keyword evidence="2" id="KW-1185">Reference proteome</keyword>
<evidence type="ECO:0000313" key="1">
    <source>
        <dbReference type="EMBL" id="SCW83859.1"/>
    </source>
</evidence>
<accession>A0A1G4TTC5</accession>
<dbReference type="STRING" id="624147.SAMN04487970_10636"/>
<dbReference type="AlphaFoldDB" id="A0A1G4TTC5"/>
<reference evidence="2" key="1">
    <citation type="submission" date="2016-10" db="EMBL/GenBank/DDBJ databases">
        <authorList>
            <person name="Varghese N."/>
            <person name="Submissions S."/>
        </authorList>
    </citation>
    <scope>NUCLEOTIDE SEQUENCE [LARGE SCALE GENOMIC DNA]</scope>
    <source>
        <strain evidence="2">CGMCC 1.8946</strain>
    </source>
</reference>
<evidence type="ECO:0008006" key="3">
    <source>
        <dbReference type="Google" id="ProtNLM"/>
    </source>
</evidence>
<protein>
    <recommendedName>
        <fullName evidence="3">DUF4304 domain-containing protein</fullName>
    </recommendedName>
</protein>
<dbReference type="Proteomes" id="UP000198601">
    <property type="component" value="Unassembled WGS sequence"/>
</dbReference>
<evidence type="ECO:0000313" key="2">
    <source>
        <dbReference type="Proteomes" id="UP000198601"/>
    </source>
</evidence>
<dbReference type="RefSeq" id="WP_090676565.1">
    <property type="nucleotide sequence ID" value="NZ_FMTT01000063.1"/>
</dbReference>